<evidence type="ECO:0000256" key="1">
    <source>
        <dbReference type="SAM" id="MobiDB-lite"/>
    </source>
</evidence>
<dbReference type="EMBL" id="JAEPRQ010000009">
    <property type="protein sequence ID" value="MBK4217839.1"/>
    <property type="molecule type" value="Genomic_DNA"/>
</dbReference>
<evidence type="ECO:0000313" key="3">
    <source>
        <dbReference type="Proteomes" id="UP000640485"/>
    </source>
</evidence>
<comment type="caution">
    <text evidence="2">The sequence shown here is derived from an EMBL/GenBank/DDBJ whole genome shotgun (WGS) entry which is preliminary data.</text>
</comment>
<accession>A0A934SI07</accession>
<protein>
    <submittedName>
        <fullName evidence="2">Permease</fullName>
    </submittedName>
</protein>
<sequence>MNDMEWGASGDAEGPFLAGQQEAQPKRVAVDPEEEMAVVHGLFWSYVQDFERHRGVMEARIDGAIEAEDLKAAVKAARDVRDAISLLFEERNRVEKLRREIAGGVGGGALDLDAARDEIGRRLACLRRAAGG</sequence>
<feature type="region of interest" description="Disordered" evidence="1">
    <location>
        <begin position="1"/>
        <end position="26"/>
    </location>
</feature>
<organism evidence="2 3">
    <name type="scientific">Paracoccus caeni</name>
    <dbReference type="NCBI Taxonomy" id="657651"/>
    <lineage>
        <taxon>Bacteria</taxon>
        <taxon>Pseudomonadati</taxon>
        <taxon>Pseudomonadota</taxon>
        <taxon>Alphaproteobacteria</taxon>
        <taxon>Rhodobacterales</taxon>
        <taxon>Paracoccaceae</taxon>
        <taxon>Paracoccus</taxon>
    </lineage>
</organism>
<evidence type="ECO:0000313" key="2">
    <source>
        <dbReference type="EMBL" id="MBK4217839.1"/>
    </source>
</evidence>
<name>A0A934SI07_9RHOB</name>
<dbReference type="Proteomes" id="UP000640485">
    <property type="component" value="Unassembled WGS sequence"/>
</dbReference>
<dbReference type="RefSeq" id="WP_200688985.1">
    <property type="nucleotide sequence ID" value="NZ_JAEPRQ010000009.1"/>
</dbReference>
<proteinExistence type="predicted"/>
<dbReference type="AlphaFoldDB" id="A0A934SI07"/>
<keyword evidence="3" id="KW-1185">Reference proteome</keyword>
<gene>
    <name evidence="2" type="ORF">JJJ17_18040</name>
</gene>
<reference evidence="2" key="1">
    <citation type="submission" date="2021-01" db="EMBL/GenBank/DDBJ databases">
        <title>Paracoccus amoyensis sp. nov., isolated from the surface seawater along the coast of Xiamen Island, China.</title>
        <authorList>
            <person name="Lyu L."/>
        </authorList>
    </citation>
    <scope>NUCLEOTIDE SEQUENCE</scope>
    <source>
        <strain evidence="2">MJ17</strain>
    </source>
</reference>